<accession>W9SHT5</accession>
<feature type="region of interest" description="Disordered" evidence="1">
    <location>
        <begin position="1"/>
        <end position="51"/>
    </location>
</feature>
<name>W9SHT5_9ROSA</name>
<dbReference type="EMBL" id="KE346312">
    <property type="protein sequence ID" value="EXC32742.1"/>
    <property type="molecule type" value="Genomic_DNA"/>
</dbReference>
<feature type="compositionally biased region" description="Basic and acidic residues" evidence="1">
    <location>
        <begin position="24"/>
        <end position="51"/>
    </location>
</feature>
<feature type="region of interest" description="Disordered" evidence="1">
    <location>
        <begin position="63"/>
        <end position="121"/>
    </location>
</feature>
<gene>
    <name evidence="2" type="ORF">L484_019855</name>
</gene>
<protein>
    <submittedName>
        <fullName evidence="2">Uncharacterized protein</fullName>
    </submittedName>
</protein>
<evidence type="ECO:0000313" key="3">
    <source>
        <dbReference type="Proteomes" id="UP000030645"/>
    </source>
</evidence>
<dbReference type="Proteomes" id="UP000030645">
    <property type="component" value="Unassembled WGS sequence"/>
</dbReference>
<proteinExistence type="predicted"/>
<organism evidence="2 3">
    <name type="scientific">Morus notabilis</name>
    <dbReference type="NCBI Taxonomy" id="981085"/>
    <lineage>
        <taxon>Eukaryota</taxon>
        <taxon>Viridiplantae</taxon>
        <taxon>Streptophyta</taxon>
        <taxon>Embryophyta</taxon>
        <taxon>Tracheophyta</taxon>
        <taxon>Spermatophyta</taxon>
        <taxon>Magnoliopsida</taxon>
        <taxon>eudicotyledons</taxon>
        <taxon>Gunneridae</taxon>
        <taxon>Pentapetalae</taxon>
        <taxon>rosids</taxon>
        <taxon>fabids</taxon>
        <taxon>Rosales</taxon>
        <taxon>Moraceae</taxon>
        <taxon>Moreae</taxon>
        <taxon>Morus</taxon>
    </lineage>
</organism>
<evidence type="ECO:0000256" key="1">
    <source>
        <dbReference type="SAM" id="MobiDB-lite"/>
    </source>
</evidence>
<dbReference type="AlphaFoldDB" id="W9SHT5"/>
<sequence length="121" mass="14068">MTKNPRPHDQRRADGDSGGGAEVRIGDDGVEKIAREKEREEKKEKREKARSFYDEASISLSFCEEKREKPRRRRGEEERGRPYLRKKPRSFYKEANGKGQKLTLKRPKCPYTDKGGTVNRG</sequence>
<feature type="compositionally biased region" description="Basic and acidic residues" evidence="1">
    <location>
        <begin position="63"/>
        <end position="81"/>
    </location>
</feature>
<evidence type="ECO:0000313" key="2">
    <source>
        <dbReference type="EMBL" id="EXC32742.1"/>
    </source>
</evidence>
<feature type="compositionally biased region" description="Basic and acidic residues" evidence="1">
    <location>
        <begin position="1"/>
        <end position="15"/>
    </location>
</feature>
<reference evidence="3" key="1">
    <citation type="submission" date="2013-01" db="EMBL/GenBank/DDBJ databases">
        <title>Draft Genome Sequence of a Mulberry Tree, Morus notabilis C.K. Schneid.</title>
        <authorList>
            <person name="He N."/>
            <person name="Zhao S."/>
        </authorList>
    </citation>
    <scope>NUCLEOTIDE SEQUENCE</scope>
</reference>
<keyword evidence="3" id="KW-1185">Reference proteome</keyword>